<evidence type="ECO:0000313" key="3">
    <source>
        <dbReference type="EMBL" id="NMO16844.1"/>
    </source>
</evidence>
<dbReference type="PANTHER" id="PTHR35580">
    <property type="entry name" value="CELL SURFACE GLYCOPROTEIN (S-LAYER PROTEIN)-LIKE PROTEIN"/>
    <property type="match status" value="1"/>
</dbReference>
<accession>A0A848LEL8</accession>
<organism evidence="3 4">
    <name type="scientific">Pyxidicoccus fallax</name>
    <dbReference type="NCBI Taxonomy" id="394095"/>
    <lineage>
        <taxon>Bacteria</taxon>
        <taxon>Pseudomonadati</taxon>
        <taxon>Myxococcota</taxon>
        <taxon>Myxococcia</taxon>
        <taxon>Myxococcales</taxon>
        <taxon>Cystobacterineae</taxon>
        <taxon>Myxococcaceae</taxon>
        <taxon>Pyxidicoccus</taxon>
    </lineage>
</organism>
<evidence type="ECO:0000313" key="4">
    <source>
        <dbReference type="Proteomes" id="UP000518300"/>
    </source>
</evidence>
<dbReference type="EMBL" id="JABBJJ010000080">
    <property type="protein sequence ID" value="NMO16844.1"/>
    <property type="molecule type" value="Genomic_DNA"/>
</dbReference>
<evidence type="ECO:0008006" key="5">
    <source>
        <dbReference type="Google" id="ProtNLM"/>
    </source>
</evidence>
<dbReference type="InterPro" id="IPR010620">
    <property type="entry name" value="SBBP_repeat"/>
</dbReference>
<dbReference type="Proteomes" id="UP000518300">
    <property type="component" value="Unassembled WGS sequence"/>
</dbReference>
<evidence type="ECO:0000256" key="1">
    <source>
        <dbReference type="SAM" id="MobiDB-lite"/>
    </source>
</evidence>
<feature type="region of interest" description="Disordered" evidence="1">
    <location>
        <begin position="25"/>
        <end position="48"/>
    </location>
</feature>
<dbReference type="RefSeq" id="WP_169346132.1">
    <property type="nucleotide sequence ID" value="NZ_JABBJJ010000080.1"/>
</dbReference>
<sequence>MTSRFLGSAVLLAAAMTGCGGAAAEAPEADATRETPSQQTSELAGSRAWSTPFGGIDGITGLAVQPDGHAALVGISSGDIVVARFDPRGQLLWSKRFGDFYQQPSAIEVDAAGNLVITGDFWGGLDFGGGALPCPGQPGNPRAFVAKLSSAGEHVWSRCFGDGGQQQIGALAVGPRGDVFVTGYFNDVIDFGGGPVAAEGSSDQFVARLDSRGRTEWHTEYDVGTSTLGSLAVDGRGNVFVSGGFMGAVSWNGTPLVTDDGYNAYVLKLDRRGEPLWAKSFGPHERMSAWRLAADATGNLVATGAFTDTVDFGGGPLTSQNLDVFVMSLDGAGHHRWSRRIGGPGADWGYDVSLDAAGNALITGGFQGTVDFGDAARVSAGGDDIFVAKLDRAGQTRWSRSFGDANNQAAYRVAAAGPRDAILWSRLSGTVDFGAGPVTGYSWTDSVVARVTPE</sequence>
<feature type="chain" id="PRO_5032370909" description="Lipoprotein" evidence="2">
    <location>
        <begin position="25"/>
        <end position="454"/>
    </location>
</feature>
<keyword evidence="4" id="KW-1185">Reference proteome</keyword>
<dbReference type="PANTHER" id="PTHR35580:SF1">
    <property type="entry name" value="PHYTASE-LIKE DOMAIN-CONTAINING PROTEIN"/>
    <property type="match status" value="1"/>
</dbReference>
<name>A0A848LEL8_9BACT</name>
<dbReference type="SUPFAM" id="SSF101898">
    <property type="entry name" value="NHL repeat"/>
    <property type="match status" value="1"/>
</dbReference>
<evidence type="ECO:0000256" key="2">
    <source>
        <dbReference type="SAM" id="SignalP"/>
    </source>
</evidence>
<dbReference type="Pfam" id="PF06739">
    <property type="entry name" value="SBBP"/>
    <property type="match status" value="1"/>
</dbReference>
<dbReference type="Gene3D" id="2.80.10.50">
    <property type="match status" value="1"/>
</dbReference>
<keyword evidence="2" id="KW-0732">Signal</keyword>
<dbReference type="PROSITE" id="PS51257">
    <property type="entry name" value="PROKAR_LIPOPROTEIN"/>
    <property type="match status" value="1"/>
</dbReference>
<dbReference type="SUPFAM" id="SSF75011">
    <property type="entry name" value="3-carboxy-cis,cis-mucoante lactonizing enzyme"/>
    <property type="match status" value="1"/>
</dbReference>
<proteinExistence type="predicted"/>
<gene>
    <name evidence="3" type="ORF">HG543_18545</name>
</gene>
<dbReference type="AlphaFoldDB" id="A0A848LEL8"/>
<reference evidence="3 4" key="1">
    <citation type="submission" date="2020-04" db="EMBL/GenBank/DDBJ databases">
        <title>Draft genome of Pyxidicoccus fallax type strain.</title>
        <authorList>
            <person name="Whitworth D.E."/>
        </authorList>
    </citation>
    <scope>NUCLEOTIDE SEQUENCE [LARGE SCALE GENOMIC DNA]</scope>
    <source>
        <strain evidence="3 4">DSM 14698</strain>
    </source>
</reference>
<dbReference type="InterPro" id="IPR052918">
    <property type="entry name" value="Motility_Chemotaxis_Reg"/>
</dbReference>
<comment type="caution">
    <text evidence="3">The sequence shown here is derived from an EMBL/GenBank/DDBJ whole genome shotgun (WGS) entry which is preliminary data.</text>
</comment>
<protein>
    <recommendedName>
        <fullName evidence="5">Lipoprotein</fullName>
    </recommendedName>
</protein>
<feature type="signal peptide" evidence="2">
    <location>
        <begin position="1"/>
        <end position="24"/>
    </location>
</feature>